<dbReference type="OrthoDB" id="9090296at2"/>
<sequence>MHLHPTHAEGFYVPAGELTVQLGDEVLTGGPGTWACAPKNTPRP</sequence>
<dbReference type="RefSeq" id="WP_131364471.1">
    <property type="nucleotide sequence ID" value="NZ_SJKB01000016.1"/>
</dbReference>
<comment type="caution">
    <text evidence="2">The sequence shown here is derived from an EMBL/GenBank/DDBJ whole genome shotgun (WGS) entry which is preliminary data.</text>
</comment>
<protein>
    <submittedName>
        <fullName evidence="2">Cupin domain-containing protein</fullName>
    </submittedName>
</protein>
<dbReference type="InterPro" id="IPR014710">
    <property type="entry name" value="RmlC-like_jellyroll"/>
</dbReference>
<dbReference type="Pfam" id="PF07883">
    <property type="entry name" value="Cupin_2"/>
    <property type="match status" value="1"/>
</dbReference>
<dbReference type="InterPro" id="IPR011051">
    <property type="entry name" value="RmlC_Cupin_sf"/>
</dbReference>
<dbReference type="Proteomes" id="UP000291144">
    <property type="component" value="Unassembled WGS sequence"/>
</dbReference>
<accession>A0A4R0K8G0</accession>
<name>A0A4R0K8G0_9ACTN</name>
<proteinExistence type="predicted"/>
<dbReference type="Gene3D" id="2.60.120.10">
    <property type="entry name" value="Jelly Rolls"/>
    <property type="match status" value="1"/>
</dbReference>
<dbReference type="AlphaFoldDB" id="A0A4R0K8G0"/>
<gene>
    <name evidence="2" type="ORF">E0H73_37040</name>
</gene>
<keyword evidence="3" id="KW-1185">Reference proteome</keyword>
<dbReference type="SUPFAM" id="SSF51182">
    <property type="entry name" value="RmlC-like cupins"/>
    <property type="match status" value="1"/>
</dbReference>
<reference evidence="2 3" key="1">
    <citation type="submission" date="2019-02" db="EMBL/GenBank/DDBJ databases">
        <title>Kribbella capetownensis sp. nov. and Kribbella speibonae sp. nov., isolated from soil.</title>
        <authorList>
            <person name="Curtis S.M."/>
            <person name="Norton I."/>
            <person name="Everest G.J."/>
            <person name="Meyers P.R."/>
        </authorList>
    </citation>
    <scope>NUCLEOTIDE SEQUENCE [LARGE SCALE GENOMIC DNA]</scope>
    <source>
        <strain evidence="2 3">NRRL B-24813</strain>
    </source>
</reference>
<evidence type="ECO:0000313" key="2">
    <source>
        <dbReference type="EMBL" id="TCC55204.1"/>
    </source>
</evidence>
<evidence type="ECO:0000313" key="3">
    <source>
        <dbReference type="Proteomes" id="UP000291144"/>
    </source>
</evidence>
<evidence type="ECO:0000259" key="1">
    <source>
        <dbReference type="Pfam" id="PF07883"/>
    </source>
</evidence>
<dbReference type="InterPro" id="IPR013096">
    <property type="entry name" value="Cupin_2"/>
</dbReference>
<dbReference type="EMBL" id="SJKB01000016">
    <property type="protein sequence ID" value="TCC55204.1"/>
    <property type="molecule type" value="Genomic_DNA"/>
</dbReference>
<organism evidence="2 3">
    <name type="scientific">Kribbella pittospori</name>
    <dbReference type="NCBI Taxonomy" id="722689"/>
    <lineage>
        <taxon>Bacteria</taxon>
        <taxon>Bacillati</taxon>
        <taxon>Actinomycetota</taxon>
        <taxon>Actinomycetes</taxon>
        <taxon>Propionibacteriales</taxon>
        <taxon>Kribbellaceae</taxon>
        <taxon>Kribbella</taxon>
    </lineage>
</organism>
<feature type="domain" description="Cupin type-2" evidence="1">
    <location>
        <begin position="1"/>
        <end position="42"/>
    </location>
</feature>